<feature type="domain" description="Carboxylesterase type B" evidence="6">
    <location>
        <begin position="95"/>
        <end position="597"/>
    </location>
</feature>
<keyword evidence="8" id="KW-1185">Reference proteome</keyword>
<evidence type="ECO:0000256" key="4">
    <source>
        <dbReference type="PIRSR" id="PIRSR600997-1"/>
    </source>
</evidence>
<dbReference type="OrthoDB" id="408631at2759"/>
<dbReference type="InterPro" id="IPR019826">
    <property type="entry name" value="Carboxylesterase_B_AS"/>
</dbReference>
<evidence type="ECO:0000256" key="3">
    <source>
        <dbReference type="ARBA" id="ARBA00023157"/>
    </source>
</evidence>
<evidence type="ECO:0000256" key="5">
    <source>
        <dbReference type="RuleBase" id="RU361235"/>
    </source>
</evidence>
<dbReference type="GO" id="GO:0004104">
    <property type="term" value="F:cholinesterase activity"/>
    <property type="evidence" value="ECO:0007669"/>
    <property type="project" value="InterPro"/>
</dbReference>
<dbReference type="PROSITE" id="PS00122">
    <property type="entry name" value="CARBOXYLESTERASE_B_1"/>
    <property type="match status" value="1"/>
</dbReference>
<dbReference type="PROSITE" id="PS00941">
    <property type="entry name" value="CARBOXYLESTERASE_B_2"/>
    <property type="match status" value="1"/>
</dbReference>
<dbReference type="PANTHER" id="PTHR43918">
    <property type="entry name" value="ACETYLCHOLINESTERASE"/>
    <property type="match status" value="1"/>
</dbReference>
<dbReference type="SUPFAM" id="SSF53474">
    <property type="entry name" value="alpha/beta-Hydrolases"/>
    <property type="match status" value="1"/>
</dbReference>
<dbReference type="EMBL" id="KZ992767">
    <property type="protein sequence ID" value="RKP07097.1"/>
    <property type="molecule type" value="Genomic_DNA"/>
</dbReference>
<dbReference type="Proteomes" id="UP000271241">
    <property type="component" value="Unassembled WGS sequence"/>
</dbReference>
<dbReference type="InterPro" id="IPR029058">
    <property type="entry name" value="AB_hydrolase_fold"/>
</dbReference>
<dbReference type="Pfam" id="PF00135">
    <property type="entry name" value="COesterase"/>
    <property type="match status" value="1"/>
</dbReference>
<evidence type="ECO:0000256" key="1">
    <source>
        <dbReference type="ARBA" id="ARBA00005964"/>
    </source>
</evidence>
<feature type="active site" description="Charge relay system" evidence="4">
    <location>
        <position position="506"/>
    </location>
</feature>
<proteinExistence type="inferred from homology"/>
<gene>
    <name evidence="7" type="ORF">THASP1DRAFT_31091</name>
</gene>
<organism evidence="7 8">
    <name type="scientific">Thamnocephalis sphaerospora</name>
    <dbReference type="NCBI Taxonomy" id="78915"/>
    <lineage>
        <taxon>Eukaryota</taxon>
        <taxon>Fungi</taxon>
        <taxon>Fungi incertae sedis</taxon>
        <taxon>Zoopagomycota</taxon>
        <taxon>Zoopagomycotina</taxon>
        <taxon>Zoopagomycetes</taxon>
        <taxon>Zoopagales</taxon>
        <taxon>Sigmoideomycetaceae</taxon>
        <taxon>Thamnocephalis</taxon>
    </lineage>
</organism>
<dbReference type="InterPro" id="IPR050654">
    <property type="entry name" value="AChE-related_enzymes"/>
</dbReference>
<keyword evidence="2 5" id="KW-0378">Hydrolase</keyword>
<sequence length="604" mass="67651">MLLALFPLWVAAGQWDGRVHENALVAVAPSSSHAKSSKHGSFMEKAIAKLFSSKPADHPALIVNTVHGRVRGRLNLTPTERVTWPLRWNKDSTQYPRVFAGIPFAQPPVGKLRFAPPAPLQSGWGGIDESGRPFGKIRDATRYPNDCPQTVMTMGQSEDCLYLNVFVPPAARMKPTHLLPVIIYIYGGAFYFGGSYSFDFYNGRFLTEHKDVVIVTFNYRMGVFSGFTTNNGARGNLAIDDQRMAMQWVQQNIRAFGGDPNRVTLLGFSAGAVSIGIQMTSPRTPHGLFHKVVMQSAPFGVRMRSRDNMIQESIEVAHTLNCTVGTTISMSCMRSRPWEELNLAANRTDILHGQGTSELTEIFTWWTSIDDYNILDQPVQMFRSGEYLRHIPAIIGSVKDESAFWVMRAEMPDAFTIDFSPQGTADRLNRTFGNATTHVTKLYPVHNNTYVNKESFTRLVTDYNFLCSARQVASSIAKHGGMVYAYEFTQPSIVPAIGYCWSRVCHAADLPYTWRAPFYVPLSAQAKALSDQWIGYYTNFATSSNPNIGPTQSYVVNGETRPLPGWSNFQPARRLYQNLGNTVSTIRAPRTEYCLLWDSLGYQF</sequence>
<comment type="similarity">
    <text evidence="1 5">Belongs to the type-B carboxylesterase/lipase family.</text>
</comment>
<dbReference type="PRINTS" id="PR00878">
    <property type="entry name" value="CHOLNESTRASE"/>
</dbReference>
<dbReference type="AlphaFoldDB" id="A0A4P9XMF1"/>
<evidence type="ECO:0000313" key="8">
    <source>
        <dbReference type="Proteomes" id="UP000271241"/>
    </source>
</evidence>
<dbReference type="InterPro" id="IPR002018">
    <property type="entry name" value="CarbesteraseB"/>
</dbReference>
<dbReference type="STRING" id="78915.A0A4P9XMF1"/>
<accession>A0A4P9XMF1</accession>
<feature type="active site" description="Acyl-ester intermediate" evidence="4">
    <location>
        <position position="269"/>
    </location>
</feature>
<dbReference type="PANTHER" id="PTHR43918:SF4">
    <property type="entry name" value="CARBOXYLIC ESTER HYDROLASE"/>
    <property type="match status" value="1"/>
</dbReference>
<evidence type="ECO:0000313" key="7">
    <source>
        <dbReference type="EMBL" id="RKP07097.1"/>
    </source>
</evidence>
<dbReference type="EC" id="3.1.1.-" evidence="5"/>
<evidence type="ECO:0000259" key="6">
    <source>
        <dbReference type="Pfam" id="PF00135"/>
    </source>
</evidence>
<keyword evidence="3" id="KW-1015">Disulfide bond</keyword>
<evidence type="ECO:0000256" key="2">
    <source>
        <dbReference type="ARBA" id="ARBA00022801"/>
    </source>
</evidence>
<reference evidence="8" key="1">
    <citation type="journal article" date="2018" name="Nat. Microbiol.">
        <title>Leveraging single-cell genomics to expand the fungal tree of life.</title>
        <authorList>
            <person name="Ahrendt S.R."/>
            <person name="Quandt C.A."/>
            <person name="Ciobanu D."/>
            <person name="Clum A."/>
            <person name="Salamov A."/>
            <person name="Andreopoulos B."/>
            <person name="Cheng J.F."/>
            <person name="Woyke T."/>
            <person name="Pelin A."/>
            <person name="Henrissat B."/>
            <person name="Reynolds N.K."/>
            <person name="Benny G.L."/>
            <person name="Smith M.E."/>
            <person name="James T.Y."/>
            <person name="Grigoriev I.V."/>
        </authorList>
    </citation>
    <scope>NUCLEOTIDE SEQUENCE [LARGE SCALE GENOMIC DNA]</scope>
    <source>
        <strain evidence="8">RSA 1356</strain>
    </source>
</reference>
<dbReference type="Gene3D" id="3.40.50.1820">
    <property type="entry name" value="alpha/beta hydrolase"/>
    <property type="match status" value="1"/>
</dbReference>
<feature type="active site" description="Charge relay system" evidence="4">
    <location>
        <position position="401"/>
    </location>
</feature>
<name>A0A4P9XMF1_9FUNG</name>
<dbReference type="InterPro" id="IPR019819">
    <property type="entry name" value="Carboxylesterase_B_CS"/>
</dbReference>
<protein>
    <recommendedName>
        <fullName evidence="5">Carboxylic ester hydrolase</fullName>
        <ecNumber evidence="5">3.1.1.-</ecNumber>
    </recommendedName>
</protein>
<dbReference type="InterPro" id="IPR000997">
    <property type="entry name" value="Cholinesterase"/>
</dbReference>